<dbReference type="SUPFAM" id="SSF55681">
    <property type="entry name" value="Class II aaRS and biotin synthetases"/>
    <property type="match status" value="1"/>
</dbReference>
<dbReference type="GO" id="GO:0005524">
    <property type="term" value="F:ATP binding"/>
    <property type="evidence" value="ECO:0007669"/>
    <property type="project" value="UniProtKB-UniRule"/>
</dbReference>
<comment type="similarity">
    <text evidence="1 8">Belongs to the class-II aminoacyl-tRNA synthetase family. Type 1 subfamily.</text>
</comment>
<dbReference type="InterPro" id="IPR002312">
    <property type="entry name" value="Asp/Asn-tRNA-synth_IIb"/>
</dbReference>
<feature type="binding site" evidence="8">
    <location>
        <position position="222"/>
    </location>
    <ligand>
        <name>L-aspartate</name>
        <dbReference type="ChEBI" id="CHEBI:29991"/>
    </ligand>
</feature>
<reference evidence="10" key="1">
    <citation type="submission" date="2018-12" db="EMBL/GenBank/DDBJ databases">
        <authorList>
            <person name="Sun L."/>
            <person name="Chen Z."/>
        </authorList>
    </citation>
    <scope>NUCLEOTIDE SEQUENCE [LARGE SCALE GENOMIC DNA]</scope>
    <source>
        <strain evidence="10">DSM 16012</strain>
    </source>
</reference>
<evidence type="ECO:0000256" key="5">
    <source>
        <dbReference type="ARBA" id="ARBA00022840"/>
    </source>
</evidence>
<comment type="caution">
    <text evidence="10">The sequence shown here is derived from an EMBL/GenBank/DDBJ whole genome shotgun (WGS) entry which is preliminary data.</text>
</comment>
<dbReference type="InterPro" id="IPR004115">
    <property type="entry name" value="GAD-like_sf"/>
</dbReference>
<evidence type="ECO:0000256" key="1">
    <source>
        <dbReference type="ARBA" id="ARBA00006303"/>
    </source>
</evidence>
<dbReference type="EC" id="6.1.1.12" evidence="8"/>
<gene>
    <name evidence="8 10" type="primary">aspS</name>
    <name evidence="10" type="ORF">D4N35_001380</name>
</gene>
<dbReference type="InterPro" id="IPR045864">
    <property type="entry name" value="aa-tRNA-synth_II/BPL/LPL"/>
</dbReference>
<feature type="binding site" evidence="8">
    <location>
        <position position="484"/>
    </location>
    <ligand>
        <name>ATP</name>
        <dbReference type="ChEBI" id="CHEBI:30616"/>
    </ligand>
</feature>
<comment type="caution">
    <text evidence="8">Lacks conserved residue(s) required for the propagation of feature annotation.</text>
</comment>
<feature type="binding site" evidence="8">
    <location>
        <begin position="222"/>
        <end position="224"/>
    </location>
    <ligand>
        <name>ATP</name>
        <dbReference type="ChEBI" id="CHEBI:30616"/>
    </ligand>
</feature>
<keyword evidence="5 8" id="KW-0067">ATP-binding</keyword>
<dbReference type="Pfam" id="PF00152">
    <property type="entry name" value="tRNA-synt_2"/>
    <property type="match status" value="1"/>
</dbReference>
<evidence type="ECO:0000256" key="4">
    <source>
        <dbReference type="ARBA" id="ARBA00022741"/>
    </source>
</evidence>
<dbReference type="CDD" id="cd00777">
    <property type="entry name" value="AspRS_core"/>
    <property type="match status" value="1"/>
</dbReference>
<proteinExistence type="inferred from homology"/>
<dbReference type="Gene3D" id="3.30.930.10">
    <property type="entry name" value="Bira Bifunctional Protein, Domain 2"/>
    <property type="match status" value="1"/>
</dbReference>
<evidence type="ECO:0000256" key="6">
    <source>
        <dbReference type="ARBA" id="ARBA00022917"/>
    </source>
</evidence>
<dbReference type="InterPro" id="IPR004365">
    <property type="entry name" value="NA-bd_OB_tRNA"/>
</dbReference>
<dbReference type="OrthoDB" id="9802326at2"/>
<name>A0A443J429_9BACI</name>
<comment type="function">
    <text evidence="8">Catalyzes the attachment of L-aspartate to tRNA(Asp) in a two-step reaction: L-aspartate is first activated by ATP to form Asp-AMP and then transferred to the acceptor end of tRNA(Asp).</text>
</comment>
<comment type="subcellular location">
    <subcellularLocation>
        <location evidence="8">Cytoplasm</location>
    </subcellularLocation>
</comment>
<dbReference type="EMBL" id="QYTU02000001">
    <property type="protein sequence ID" value="RWR15217.1"/>
    <property type="molecule type" value="Genomic_DNA"/>
</dbReference>
<keyword evidence="4 8" id="KW-0547">Nucleotide-binding</keyword>
<accession>A0A443J429</accession>
<dbReference type="InterPro" id="IPR004524">
    <property type="entry name" value="Asp-tRNA-ligase_1"/>
</dbReference>
<dbReference type="Gene3D" id="3.30.1360.30">
    <property type="entry name" value="GAD-like domain"/>
    <property type="match status" value="1"/>
</dbReference>
<comment type="catalytic activity">
    <reaction evidence="8">
        <text>tRNA(Asp) + L-aspartate + ATP = L-aspartyl-tRNA(Asp) + AMP + diphosphate</text>
        <dbReference type="Rhea" id="RHEA:19649"/>
        <dbReference type="Rhea" id="RHEA-COMP:9660"/>
        <dbReference type="Rhea" id="RHEA-COMP:9678"/>
        <dbReference type="ChEBI" id="CHEBI:29991"/>
        <dbReference type="ChEBI" id="CHEBI:30616"/>
        <dbReference type="ChEBI" id="CHEBI:33019"/>
        <dbReference type="ChEBI" id="CHEBI:78442"/>
        <dbReference type="ChEBI" id="CHEBI:78516"/>
        <dbReference type="ChEBI" id="CHEBI:456215"/>
        <dbReference type="EC" id="6.1.1.12"/>
    </reaction>
</comment>
<sequence>MYGRTYYCGEMTENAIGESVNLKGWVQRRRDLGGLIFIDLRDRTGVVQIVFNPEVSKEALETAETIRNEFVIDVKGEVVKRDESTFNPKIKTGTIEVIASEVAIINKAKTPPFMIEDRTDAAEDIRLKYRYLDLRRPEMFEVFKMRHDVTKTIRNYLDENGFLDIETPMLTKSTPEGARDYLVPSRVHPGEFYALPQSPQLFKQLLMVSGFDKYYQIARCFRDEDLRADRQPEFTQVDIETSFMDQKEIMDMTEKMMVKVMKDVKGLDVSEPFPVMTYDEAMARFGSDKPDTRFEMELQDVSEIVKDSNFKVFSGAVESGGQVKAIVVKQAAEKYSRKDIDALGEFAAIYGAKGLAWMKVEEDGIKGPIAKFFDEEEVKQLTTVLQAEAGDLILYVADKKNVVADSLNALRLKLGKELGLIDESKFNFLWVVDWPLLEYDEEEGRFTAAHHPFTMPVREDVKYLETNPGRVRAQAYDLVLNGYELGGGSLRIFERDVQEKMFKALGFSEEEAREKFGFLLEAFDYGTPPHGGIALGLDRMVMVLAGRSSLRDTIAFPKTASASDLLMKAPDEVDSKQLKELHLKIGK</sequence>
<dbReference type="InterPro" id="IPR006195">
    <property type="entry name" value="aa-tRNA-synth_II"/>
</dbReference>
<comment type="subunit">
    <text evidence="8">Homodimer.</text>
</comment>
<dbReference type="Proteomes" id="UP000273811">
    <property type="component" value="Unassembled WGS sequence"/>
</dbReference>
<dbReference type="RefSeq" id="WP_120068774.1">
    <property type="nucleotide sequence ID" value="NZ_CP126113.1"/>
</dbReference>
<feature type="binding site" evidence="8">
    <location>
        <position position="450"/>
    </location>
    <ligand>
        <name>L-aspartate</name>
        <dbReference type="ChEBI" id="CHEBI:29991"/>
    </ligand>
</feature>
<dbReference type="HAMAP" id="MF_00044">
    <property type="entry name" value="Asp_tRNA_synth_type1"/>
    <property type="match status" value="1"/>
</dbReference>
<dbReference type="GO" id="GO:0004815">
    <property type="term" value="F:aspartate-tRNA ligase activity"/>
    <property type="evidence" value="ECO:0007669"/>
    <property type="project" value="UniProtKB-UniRule"/>
</dbReference>
<dbReference type="Pfam" id="PF02938">
    <property type="entry name" value="GAD"/>
    <property type="match status" value="1"/>
</dbReference>
<dbReference type="PANTHER" id="PTHR22594:SF5">
    <property type="entry name" value="ASPARTATE--TRNA LIGASE, MITOCHONDRIAL"/>
    <property type="match status" value="1"/>
</dbReference>
<dbReference type="GO" id="GO:0005737">
    <property type="term" value="C:cytoplasm"/>
    <property type="evidence" value="ECO:0007669"/>
    <property type="project" value="UniProtKB-SubCell"/>
</dbReference>
<protein>
    <recommendedName>
        <fullName evidence="8">Aspartate--tRNA ligase</fullName>
        <ecNumber evidence="8">6.1.1.12</ecNumber>
    </recommendedName>
    <alternativeName>
        <fullName evidence="8">Aspartyl-tRNA synthetase</fullName>
        <shortName evidence="8">AspRS</shortName>
    </alternativeName>
</protein>
<feature type="binding site" evidence="8">
    <location>
        <begin position="536"/>
        <end position="539"/>
    </location>
    <ligand>
        <name>ATP</name>
        <dbReference type="ChEBI" id="CHEBI:30616"/>
    </ligand>
</feature>
<dbReference type="GO" id="GO:0003676">
    <property type="term" value="F:nucleic acid binding"/>
    <property type="evidence" value="ECO:0007669"/>
    <property type="project" value="InterPro"/>
</dbReference>
<dbReference type="CDD" id="cd04317">
    <property type="entry name" value="EcAspRS_like_N"/>
    <property type="match status" value="1"/>
</dbReference>
<dbReference type="InterPro" id="IPR029351">
    <property type="entry name" value="GAD_dom"/>
</dbReference>
<dbReference type="InterPro" id="IPR004364">
    <property type="entry name" value="Aa-tRNA-synt_II"/>
</dbReference>
<feature type="binding site" evidence="8">
    <location>
        <position position="176"/>
    </location>
    <ligand>
        <name>L-aspartate</name>
        <dbReference type="ChEBI" id="CHEBI:29991"/>
    </ligand>
</feature>
<dbReference type="SUPFAM" id="SSF55261">
    <property type="entry name" value="GAD domain-like"/>
    <property type="match status" value="1"/>
</dbReference>
<dbReference type="Pfam" id="PF01336">
    <property type="entry name" value="tRNA_anti-codon"/>
    <property type="match status" value="1"/>
</dbReference>
<dbReference type="PRINTS" id="PR01042">
    <property type="entry name" value="TRNASYNTHASP"/>
</dbReference>
<feature type="domain" description="Aminoacyl-transfer RNA synthetases class-II family profile" evidence="9">
    <location>
        <begin position="143"/>
        <end position="557"/>
    </location>
</feature>
<dbReference type="PROSITE" id="PS50862">
    <property type="entry name" value="AA_TRNA_LIGASE_II"/>
    <property type="match status" value="1"/>
</dbReference>
<dbReference type="PANTHER" id="PTHR22594">
    <property type="entry name" value="ASPARTYL/LYSYL-TRNA SYNTHETASE"/>
    <property type="match status" value="1"/>
</dbReference>
<dbReference type="InterPro" id="IPR047089">
    <property type="entry name" value="Asp-tRNA-ligase_1_N"/>
</dbReference>
<feature type="binding site" evidence="8">
    <location>
        <position position="231"/>
    </location>
    <ligand>
        <name>ATP</name>
        <dbReference type="ChEBI" id="CHEBI:30616"/>
    </ligand>
</feature>
<evidence type="ECO:0000256" key="8">
    <source>
        <dbReference type="HAMAP-Rule" id="MF_00044"/>
    </source>
</evidence>
<evidence type="ECO:0000256" key="2">
    <source>
        <dbReference type="ARBA" id="ARBA00022490"/>
    </source>
</evidence>
<evidence type="ECO:0000313" key="11">
    <source>
        <dbReference type="Proteomes" id="UP000273811"/>
    </source>
</evidence>
<keyword evidence="3 8" id="KW-0436">Ligase</keyword>
<evidence type="ECO:0000256" key="7">
    <source>
        <dbReference type="ARBA" id="ARBA00023146"/>
    </source>
</evidence>
<keyword evidence="11" id="KW-1185">Reference proteome</keyword>
<organism evidence="10 11">
    <name type="scientific">Siminovitchia fortis</name>
    <dbReference type="NCBI Taxonomy" id="254758"/>
    <lineage>
        <taxon>Bacteria</taxon>
        <taxon>Bacillati</taxon>
        <taxon>Bacillota</taxon>
        <taxon>Bacilli</taxon>
        <taxon>Bacillales</taxon>
        <taxon>Bacillaceae</taxon>
        <taxon>Siminovitchia</taxon>
    </lineage>
</organism>
<evidence type="ECO:0000259" key="9">
    <source>
        <dbReference type="PROSITE" id="PS50862"/>
    </source>
</evidence>
<dbReference type="GO" id="GO:0006422">
    <property type="term" value="P:aspartyl-tRNA aminoacylation"/>
    <property type="evidence" value="ECO:0007669"/>
    <property type="project" value="UniProtKB-UniRule"/>
</dbReference>
<evidence type="ECO:0000313" key="10">
    <source>
        <dbReference type="EMBL" id="RWR15217.1"/>
    </source>
</evidence>
<keyword evidence="2 8" id="KW-0963">Cytoplasm</keyword>
<keyword evidence="6 8" id="KW-0648">Protein biosynthesis</keyword>
<dbReference type="SUPFAM" id="SSF50249">
    <property type="entry name" value="Nucleic acid-binding proteins"/>
    <property type="match status" value="1"/>
</dbReference>
<dbReference type="NCBIfam" id="NF001750">
    <property type="entry name" value="PRK00476.1"/>
    <property type="match status" value="1"/>
</dbReference>
<dbReference type="NCBIfam" id="TIGR00459">
    <property type="entry name" value="aspS_bact"/>
    <property type="match status" value="1"/>
</dbReference>
<dbReference type="InterPro" id="IPR047090">
    <property type="entry name" value="AspRS_core"/>
</dbReference>
<dbReference type="AlphaFoldDB" id="A0A443J429"/>
<feature type="binding site" evidence="8">
    <location>
        <position position="491"/>
    </location>
    <ligand>
        <name>L-aspartate</name>
        <dbReference type="ChEBI" id="CHEBI:29991"/>
    </ligand>
</feature>
<dbReference type="Gene3D" id="2.40.50.140">
    <property type="entry name" value="Nucleic acid-binding proteins"/>
    <property type="match status" value="1"/>
</dbReference>
<keyword evidence="7 8" id="KW-0030">Aminoacyl-tRNA synthetase</keyword>
<dbReference type="InterPro" id="IPR012340">
    <property type="entry name" value="NA-bd_OB-fold"/>
</dbReference>
<dbReference type="GO" id="GO:0016740">
    <property type="term" value="F:transferase activity"/>
    <property type="evidence" value="ECO:0007669"/>
    <property type="project" value="UniProtKB-ARBA"/>
</dbReference>
<dbReference type="GO" id="GO:0140096">
    <property type="term" value="F:catalytic activity, acting on a protein"/>
    <property type="evidence" value="ECO:0007669"/>
    <property type="project" value="UniProtKB-ARBA"/>
</dbReference>
<feature type="region of interest" description="Aspartate" evidence="8">
    <location>
        <begin position="200"/>
        <end position="203"/>
    </location>
</feature>
<evidence type="ECO:0000256" key="3">
    <source>
        <dbReference type="ARBA" id="ARBA00022598"/>
    </source>
</evidence>